<accession>A0A4D9E2E6</accession>
<name>A0A4D9E2E6_9SAUR</name>
<feature type="compositionally biased region" description="Low complexity" evidence="1">
    <location>
        <begin position="29"/>
        <end position="38"/>
    </location>
</feature>
<evidence type="ECO:0000313" key="2">
    <source>
        <dbReference type="EMBL" id="TFK02398.1"/>
    </source>
</evidence>
<dbReference type="AlphaFoldDB" id="A0A4D9E2E6"/>
<comment type="caution">
    <text evidence="2">The sequence shown here is derived from an EMBL/GenBank/DDBJ whole genome shotgun (WGS) entry which is preliminary data.</text>
</comment>
<evidence type="ECO:0000256" key="1">
    <source>
        <dbReference type="SAM" id="MobiDB-lite"/>
    </source>
</evidence>
<sequence>MPNRHHASSHEEVQDVIPSTEANSKQEPQEQSQIPEPQFTSVQEAQIQFLLHSSSPNETVVSEDSSPVQDDYRTHQQLLRRVAISLDIQIDMAQESSHRLLDTLGSSGPSKIALPANKTILKPTKPLYQMPSSLSLTANRTERRHHTPSQGYEHLYTCPSQGSLVVSAVNERASQG</sequence>
<reference evidence="2 3" key="1">
    <citation type="submission" date="2019-04" db="EMBL/GenBank/DDBJ databases">
        <title>Draft genome of the big-headed turtle Platysternon megacephalum.</title>
        <authorList>
            <person name="Gong S."/>
        </authorList>
    </citation>
    <scope>NUCLEOTIDE SEQUENCE [LARGE SCALE GENOMIC DNA]</scope>
    <source>
        <strain evidence="2">DO16091913</strain>
        <tissue evidence="2">Muscle</tissue>
    </source>
</reference>
<dbReference type="EMBL" id="QXTE01000191">
    <property type="protein sequence ID" value="TFK02398.1"/>
    <property type="molecule type" value="Genomic_DNA"/>
</dbReference>
<organism evidence="2 3">
    <name type="scientific">Platysternon megacephalum</name>
    <name type="common">big-headed turtle</name>
    <dbReference type="NCBI Taxonomy" id="55544"/>
    <lineage>
        <taxon>Eukaryota</taxon>
        <taxon>Metazoa</taxon>
        <taxon>Chordata</taxon>
        <taxon>Craniata</taxon>
        <taxon>Vertebrata</taxon>
        <taxon>Euteleostomi</taxon>
        <taxon>Archelosauria</taxon>
        <taxon>Testudinata</taxon>
        <taxon>Testudines</taxon>
        <taxon>Cryptodira</taxon>
        <taxon>Durocryptodira</taxon>
        <taxon>Testudinoidea</taxon>
        <taxon>Platysternidae</taxon>
        <taxon>Platysternon</taxon>
    </lineage>
</organism>
<protein>
    <submittedName>
        <fullName evidence="2">Cytochrome c oxidase subunit 6A1, mitochondrial</fullName>
    </submittedName>
</protein>
<evidence type="ECO:0000313" key="3">
    <source>
        <dbReference type="Proteomes" id="UP000297703"/>
    </source>
</evidence>
<proteinExistence type="predicted"/>
<gene>
    <name evidence="2" type="ORF">DR999_PMT15295</name>
</gene>
<feature type="region of interest" description="Disordered" evidence="1">
    <location>
        <begin position="1"/>
        <end position="42"/>
    </location>
</feature>
<keyword evidence="3" id="KW-1185">Reference proteome</keyword>
<dbReference type="OrthoDB" id="9050450at2759"/>
<reference evidence="2 3" key="2">
    <citation type="submission" date="2019-04" db="EMBL/GenBank/DDBJ databases">
        <title>The genome sequence of big-headed turtle.</title>
        <authorList>
            <person name="Gong S."/>
        </authorList>
    </citation>
    <scope>NUCLEOTIDE SEQUENCE [LARGE SCALE GENOMIC DNA]</scope>
    <source>
        <strain evidence="2">DO16091913</strain>
        <tissue evidence="2">Muscle</tissue>
    </source>
</reference>
<feature type="region of interest" description="Disordered" evidence="1">
    <location>
        <begin position="131"/>
        <end position="155"/>
    </location>
</feature>
<dbReference type="Proteomes" id="UP000297703">
    <property type="component" value="Unassembled WGS sequence"/>
</dbReference>
<dbReference type="STRING" id="55544.A0A4D9E2E6"/>